<accession>W4M7W9</accession>
<reference evidence="6 7" key="1">
    <citation type="journal article" date="2014" name="Nature">
        <title>An environmental bacterial taxon with a large and distinct metabolic repertoire.</title>
        <authorList>
            <person name="Wilson M.C."/>
            <person name="Mori T."/>
            <person name="Ruckert C."/>
            <person name="Uria A.R."/>
            <person name="Helf M.J."/>
            <person name="Takada K."/>
            <person name="Gernert C."/>
            <person name="Steffens U.A."/>
            <person name="Heycke N."/>
            <person name="Schmitt S."/>
            <person name="Rinke C."/>
            <person name="Helfrich E.J."/>
            <person name="Brachmann A.O."/>
            <person name="Gurgui C."/>
            <person name="Wakimoto T."/>
            <person name="Kracht M."/>
            <person name="Crusemann M."/>
            <person name="Hentschel U."/>
            <person name="Abe I."/>
            <person name="Matsunaga S."/>
            <person name="Kalinowski J."/>
            <person name="Takeyama H."/>
            <person name="Piel J."/>
        </authorList>
    </citation>
    <scope>NUCLEOTIDE SEQUENCE [LARGE SCALE GENOMIC DNA]</scope>
    <source>
        <strain evidence="7">TSY2</strain>
    </source>
</reference>
<evidence type="ECO:0000256" key="2">
    <source>
        <dbReference type="ARBA" id="ARBA00022737"/>
    </source>
</evidence>
<organism evidence="6 7">
    <name type="scientific">Candidatus Entotheonella gemina</name>
    <dbReference type="NCBI Taxonomy" id="1429439"/>
    <lineage>
        <taxon>Bacteria</taxon>
        <taxon>Pseudomonadati</taxon>
        <taxon>Nitrospinota/Tectimicrobiota group</taxon>
        <taxon>Candidatus Tectimicrobiota</taxon>
        <taxon>Candidatus Entotheonellia</taxon>
        <taxon>Candidatus Entotheonellales</taxon>
        <taxon>Candidatus Entotheonellaceae</taxon>
        <taxon>Candidatus Entotheonella</taxon>
    </lineage>
</organism>
<dbReference type="HOGENOM" id="CLU_009283_0_0_7"/>
<feature type="repeat" description="WD" evidence="3">
    <location>
        <begin position="194"/>
        <end position="226"/>
    </location>
</feature>
<feature type="repeat" description="WD" evidence="3">
    <location>
        <begin position="241"/>
        <end position="282"/>
    </location>
</feature>
<dbReference type="SUPFAM" id="SSF82171">
    <property type="entry name" value="DPP6 N-terminal domain-like"/>
    <property type="match status" value="1"/>
</dbReference>
<feature type="chain" id="PRO_5004844800" description="Peptidase C14 caspase domain-containing protein" evidence="4">
    <location>
        <begin position="23"/>
        <end position="1043"/>
    </location>
</feature>
<dbReference type="InterPro" id="IPR011600">
    <property type="entry name" value="Pept_C14_caspase"/>
</dbReference>
<dbReference type="GO" id="GO:0006508">
    <property type="term" value="P:proteolysis"/>
    <property type="evidence" value="ECO:0007669"/>
    <property type="project" value="InterPro"/>
</dbReference>
<evidence type="ECO:0000259" key="5">
    <source>
        <dbReference type="Pfam" id="PF00656"/>
    </source>
</evidence>
<feature type="signal peptide" evidence="4">
    <location>
        <begin position="1"/>
        <end position="22"/>
    </location>
</feature>
<dbReference type="PROSITE" id="PS50082">
    <property type="entry name" value="WD_REPEATS_2"/>
    <property type="match status" value="6"/>
</dbReference>
<dbReference type="PROSITE" id="PS50294">
    <property type="entry name" value="WD_REPEATS_REGION"/>
    <property type="match status" value="5"/>
</dbReference>
<dbReference type="CDD" id="cd00200">
    <property type="entry name" value="WD40"/>
    <property type="match status" value="1"/>
</dbReference>
<dbReference type="Proteomes" id="UP000019140">
    <property type="component" value="Unassembled WGS sequence"/>
</dbReference>
<keyword evidence="7" id="KW-1185">Reference proteome</keyword>
<dbReference type="Pfam" id="PF00400">
    <property type="entry name" value="WD40"/>
    <property type="match status" value="7"/>
</dbReference>
<dbReference type="SUPFAM" id="SSF50978">
    <property type="entry name" value="WD40 repeat-like"/>
    <property type="match status" value="2"/>
</dbReference>
<dbReference type="PRINTS" id="PR00320">
    <property type="entry name" value="GPROTEINBRPT"/>
</dbReference>
<feature type="domain" description="Peptidase C14 caspase" evidence="5">
    <location>
        <begin position="789"/>
        <end position="1024"/>
    </location>
</feature>
<evidence type="ECO:0000313" key="6">
    <source>
        <dbReference type="EMBL" id="ETX06026.1"/>
    </source>
</evidence>
<evidence type="ECO:0000256" key="4">
    <source>
        <dbReference type="SAM" id="SignalP"/>
    </source>
</evidence>
<dbReference type="Gene3D" id="2.130.10.10">
    <property type="entry name" value="YVTN repeat-like/Quinoprotein amine dehydrogenase"/>
    <property type="match status" value="4"/>
</dbReference>
<dbReference type="InterPro" id="IPR001680">
    <property type="entry name" value="WD40_rpt"/>
</dbReference>
<dbReference type="GO" id="GO:0004197">
    <property type="term" value="F:cysteine-type endopeptidase activity"/>
    <property type="evidence" value="ECO:0007669"/>
    <property type="project" value="InterPro"/>
</dbReference>
<keyword evidence="4" id="KW-0732">Signal</keyword>
<keyword evidence="1 3" id="KW-0853">WD repeat</keyword>
<dbReference type="Pfam" id="PF00656">
    <property type="entry name" value="Peptidase_C14"/>
    <property type="match status" value="1"/>
</dbReference>
<dbReference type="InterPro" id="IPR015943">
    <property type="entry name" value="WD40/YVTN_repeat-like_dom_sf"/>
</dbReference>
<evidence type="ECO:0000313" key="7">
    <source>
        <dbReference type="Proteomes" id="UP000019140"/>
    </source>
</evidence>
<proteinExistence type="predicted"/>
<keyword evidence="2" id="KW-0677">Repeat</keyword>
<dbReference type="AlphaFoldDB" id="W4M7W9"/>
<name>W4M7W9_9BACT</name>
<dbReference type="InterPro" id="IPR013783">
    <property type="entry name" value="Ig-like_fold"/>
</dbReference>
<dbReference type="Gene3D" id="2.60.40.10">
    <property type="entry name" value="Immunoglobulins"/>
    <property type="match status" value="1"/>
</dbReference>
<feature type="repeat" description="WD" evidence="3">
    <location>
        <begin position="41"/>
        <end position="74"/>
    </location>
</feature>
<dbReference type="EMBL" id="AZHX01000803">
    <property type="protein sequence ID" value="ETX06026.1"/>
    <property type="molecule type" value="Genomic_DNA"/>
</dbReference>
<dbReference type="InterPro" id="IPR020472">
    <property type="entry name" value="WD40_PAC1"/>
</dbReference>
<feature type="repeat" description="WD" evidence="3">
    <location>
        <begin position="513"/>
        <end position="544"/>
    </location>
</feature>
<sequence length="1043" mass="114185">MHFPILLRLATMMLGLWSFAYAQIAPTETVDNSVPRLVIESGGHKAMIRELIFTSNGRELVSVSDDKTIRIWSVFDDGREAVLARTLRSQIESGRAGMMAAAALSPADAERQPQWLAVGGYLAGKPSERYAIRLHDYASGEVHAMGYGHQDAVLALAFSPDGRWLASASKDLSIRLWDTKQLQNGQLNRASVTLTGHKEHIYDLAWSKRGHRLVSASFDHTVGLWDTSDLSLGHAKLIRRLRGHTDHVRTVAFHPDGNVFASGSKDQTILLWQADHGEAIKIFAKATHKVAALAFSPDGRSLLAGNTAPPKPEALTLFAYPEGHVRRIFKGHDNTVLATAFHPSGKWIASGGGDHKEILLWQAQSGQVLSRLEGQGQSIWAVGFSKDGQYLSWGHTSRFTSQNRRGPLEHYFDLKALNRLPKAPALPAAAFVRALERVGNLTFAIKRGGPYDYDYRLDIRRGRKRLGSIRRDHTDGYRHSAYSFTPDGQYVLSGGMNGELRLYNLDGKTRARFVGHTGEIKALAISQDGKWALSGAVDQTLRLWPLGAIPKANGGTVSILPALSLFPAANGEWIAWTPQGFFTASPQGTTLIGYSVNQGVAKTGKYVSADQLYDRFYRPDLIHSRLHGDPQKLWQQKGAKSDVKTVLATGLPPRIDLITPRTHTTVAQPAAKIRVALHDQGGGIGKVVWKVDGVTVAVATKPRESIARRIPSQRTVRTLTQEVVLSPGANAIEVIAYNRRNDVASPPVTVLITLGAAAISPPTTPDGPALPPISAPQLPPALQPSLHMLMVGVDRYLDPELALNYAVSDAQSLAKLLQRMAAPLFRKVVVHNLFDENVTIAKLDQTFRTISAMLGPHDVFVLYFAGHGLTLDAQYYFLPYDLIYNNNDAIVRRYGINQDHLQNWLARVPARRSLVLLDTCESGSFVEAAAESRNMVEKTAAAKLTRATGRATIVAATANQPAVEGYKGYGMFTYTILQALRRVDSTVGNGDGYTGLFEIAAYVNARVPEIVMKEFGFEQTPKSYTLGTDFPLAVASSLVKNRN</sequence>
<comment type="caution">
    <text evidence="6">The sequence shown here is derived from an EMBL/GenBank/DDBJ whole genome shotgun (WGS) entry which is preliminary data.</text>
</comment>
<dbReference type="Gene3D" id="3.40.50.1460">
    <property type="match status" value="1"/>
</dbReference>
<feature type="repeat" description="WD" evidence="3">
    <location>
        <begin position="146"/>
        <end position="178"/>
    </location>
</feature>
<dbReference type="PANTHER" id="PTHR19879">
    <property type="entry name" value="TRANSCRIPTION INITIATION FACTOR TFIID"/>
    <property type="match status" value="1"/>
</dbReference>
<dbReference type="SUPFAM" id="SSF52129">
    <property type="entry name" value="Caspase-like"/>
    <property type="match status" value="1"/>
</dbReference>
<dbReference type="InterPro" id="IPR036322">
    <property type="entry name" value="WD40_repeat_dom_sf"/>
</dbReference>
<dbReference type="PANTHER" id="PTHR19879:SF9">
    <property type="entry name" value="TRANSCRIPTION INITIATION FACTOR TFIID SUBUNIT 5"/>
    <property type="match status" value="1"/>
</dbReference>
<evidence type="ECO:0000256" key="3">
    <source>
        <dbReference type="PROSITE-ProRule" id="PRU00221"/>
    </source>
</evidence>
<dbReference type="InterPro" id="IPR029030">
    <property type="entry name" value="Caspase-like_dom_sf"/>
</dbReference>
<gene>
    <name evidence="6" type="ORF">ETSY2_19540</name>
</gene>
<evidence type="ECO:0000256" key="1">
    <source>
        <dbReference type="ARBA" id="ARBA00022574"/>
    </source>
</evidence>
<feature type="repeat" description="WD" evidence="3">
    <location>
        <begin position="329"/>
        <end position="354"/>
    </location>
</feature>
<dbReference type="SMART" id="SM00320">
    <property type="entry name" value="WD40"/>
    <property type="match status" value="8"/>
</dbReference>
<protein>
    <recommendedName>
        <fullName evidence="5">Peptidase C14 caspase domain-containing protein</fullName>
    </recommendedName>
</protein>